<dbReference type="Proteomes" id="UP000474802">
    <property type="component" value="Unassembled WGS sequence"/>
</dbReference>
<dbReference type="AlphaFoldDB" id="A0A6M1SLM1"/>
<accession>A0A6M1SLM1</accession>
<keyword evidence="3" id="KW-1185">Reference proteome</keyword>
<organism evidence="2 3">
    <name type="scientific">Devosia aurantiaca</name>
    <dbReference type="NCBI Taxonomy" id="2714858"/>
    <lineage>
        <taxon>Bacteria</taxon>
        <taxon>Pseudomonadati</taxon>
        <taxon>Pseudomonadota</taxon>
        <taxon>Alphaproteobacteria</taxon>
        <taxon>Hyphomicrobiales</taxon>
        <taxon>Devosiaceae</taxon>
        <taxon>Devosia</taxon>
    </lineage>
</organism>
<reference evidence="2 3" key="2">
    <citation type="submission" date="2020-03" db="EMBL/GenBank/DDBJ databases">
        <title>Devosia chinhatensis sp. nov., isolated from a hexachlorocyclohexane (HCH) dump site in India.</title>
        <authorList>
            <person name="Kumar M."/>
            <person name="Lal R."/>
        </authorList>
    </citation>
    <scope>NUCLEOTIDE SEQUENCE [LARGE SCALE GENOMIC DNA]</scope>
    <source>
        <strain evidence="2 3">H239</strain>
    </source>
</reference>
<evidence type="ECO:0000256" key="1">
    <source>
        <dbReference type="SAM" id="Phobius"/>
    </source>
</evidence>
<keyword evidence="1" id="KW-0812">Transmembrane</keyword>
<evidence type="ECO:0000313" key="3">
    <source>
        <dbReference type="Proteomes" id="UP000474802"/>
    </source>
</evidence>
<sequence length="61" mass="6474">MPTDSATMIGLGVAAVVILWLVFSVLKKVIGFAVLAAIVAAAYFLWTNPALLQRVLMMLPG</sequence>
<evidence type="ECO:0000313" key="2">
    <source>
        <dbReference type="EMBL" id="NGP18010.1"/>
    </source>
</evidence>
<dbReference type="EMBL" id="JAALFG010000002">
    <property type="protein sequence ID" value="NGP18010.1"/>
    <property type="molecule type" value="Genomic_DNA"/>
</dbReference>
<protein>
    <submittedName>
        <fullName evidence="2">Uncharacterized protein</fullName>
    </submittedName>
</protein>
<dbReference type="RefSeq" id="WP_164534251.1">
    <property type="nucleotide sequence ID" value="NZ_JAALFG010000002.1"/>
</dbReference>
<keyword evidence="1" id="KW-1133">Transmembrane helix</keyword>
<reference evidence="2 3" key="1">
    <citation type="submission" date="2020-02" db="EMBL/GenBank/DDBJ databases">
        <authorList>
            <person name="Khan S.A."/>
            <person name="Jeon C.O."/>
            <person name="Chun B.H."/>
        </authorList>
    </citation>
    <scope>NUCLEOTIDE SEQUENCE [LARGE SCALE GENOMIC DNA]</scope>
    <source>
        <strain evidence="2 3">H239</strain>
    </source>
</reference>
<proteinExistence type="predicted"/>
<name>A0A6M1SLM1_9HYPH</name>
<keyword evidence="1" id="KW-0472">Membrane</keyword>
<feature type="transmembrane region" description="Helical" evidence="1">
    <location>
        <begin position="29"/>
        <end position="46"/>
    </location>
</feature>
<comment type="caution">
    <text evidence="2">The sequence shown here is derived from an EMBL/GenBank/DDBJ whole genome shotgun (WGS) entry which is preliminary data.</text>
</comment>
<gene>
    <name evidence="2" type="ORF">G5575_10370</name>
</gene>
<feature type="transmembrane region" description="Helical" evidence="1">
    <location>
        <begin position="6"/>
        <end position="22"/>
    </location>
</feature>